<feature type="transmembrane region" description="Helical" evidence="9">
    <location>
        <begin position="955"/>
        <end position="977"/>
    </location>
</feature>
<feature type="transmembrane region" description="Helical" evidence="9">
    <location>
        <begin position="832"/>
        <end position="854"/>
    </location>
</feature>
<feature type="region of interest" description="Disordered" evidence="8">
    <location>
        <begin position="1365"/>
        <end position="1412"/>
    </location>
</feature>
<feature type="compositionally biased region" description="Polar residues" evidence="8">
    <location>
        <begin position="1258"/>
        <end position="1272"/>
    </location>
</feature>
<feature type="compositionally biased region" description="Basic and acidic residues" evidence="8">
    <location>
        <begin position="1395"/>
        <end position="1406"/>
    </location>
</feature>
<evidence type="ECO:0000256" key="9">
    <source>
        <dbReference type="SAM" id="Phobius"/>
    </source>
</evidence>
<name>A0A8B7YV63_ACAPL</name>
<evidence type="ECO:0000256" key="4">
    <source>
        <dbReference type="ARBA" id="ARBA00022989"/>
    </source>
</evidence>
<accession>A0A8B7YV63</accession>
<evidence type="ECO:0000313" key="13">
    <source>
        <dbReference type="Proteomes" id="UP000694845"/>
    </source>
</evidence>
<gene>
    <name evidence="14 15 16" type="primary">LOC110982474</name>
</gene>
<dbReference type="KEGG" id="aplc:110982474"/>
<evidence type="ECO:0000313" key="15">
    <source>
        <dbReference type="RefSeq" id="XP_022096577.1"/>
    </source>
</evidence>
<evidence type="ECO:0000256" key="3">
    <source>
        <dbReference type="ARBA" id="ARBA00022692"/>
    </source>
</evidence>
<dbReference type="GO" id="GO:0005886">
    <property type="term" value="C:plasma membrane"/>
    <property type="evidence" value="ECO:0007669"/>
    <property type="project" value="TreeGrafter"/>
</dbReference>
<feature type="region of interest" description="Disordered" evidence="8">
    <location>
        <begin position="1282"/>
        <end position="1315"/>
    </location>
</feature>
<dbReference type="RefSeq" id="XP_022096578.1">
    <property type="nucleotide sequence ID" value="XM_022240886.1"/>
</dbReference>
<dbReference type="Pfam" id="PF00520">
    <property type="entry name" value="Ion_trans"/>
    <property type="match status" value="1"/>
</dbReference>
<feature type="region of interest" description="Disordered" evidence="8">
    <location>
        <begin position="1258"/>
        <end position="1277"/>
    </location>
</feature>
<feature type="transmembrane region" description="Helical" evidence="9">
    <location>
        <begin position="1100"/>
        <end position="1123"/>
    </location>
</feature>
<feature type="compositionally biased region" description="Low complexity" evidence="8">
    <location>
        <begin position="1282"/>
        <end position="1296"/>
    </location>
</feature>
<keyword evidence="4 9" id="KW-1133">Transmembrane helix</keyword>
<keyword evidence="6 9" id="KW-0472">Membrane</keyword>
<evidence type="ECO:0000259" key="10">
    <source>
        <dbReference type="Pfam" id="PF00520"/>
    </source>
</evidence>
<dbReference type="InterPro" id="IPR041491">
    <property type="entry name" value="TRPM_SLOG"/>
</dbReference>
<dbReference type="OMA" id="FATNAWI"/>
<dbReference type="PANTHER" id="PTHR13800">
    <property type="entry name" value="TRANSIENT RECEPTOR POTENTIAL CATION CHANNEL, SUBFAMILY M, MEMBER 6"/>
    <property type="match status" value="1"/>
</dbReference>
<dbReference type="RefSeq" id="XP_022096577.1">
    <property type="nucleotide sequence ID" value="XM_022240885.1"/>
</dbReference>
<sequence>MQSSKTRQAQRGLAMETEKIVGHDAAGKEAFFKTRMISLTPMVPLPVEEVIEAGDAEMDDASEGSEDSGIDSTSHQDAVPRQKTKKRRGAWLIANFKKKSCIKFVQDPDMSATVCFCGRPKRAHISFSQDLPVKDSLSPLKYFTDTGSGRMPYQILQDSTRNIRVAPDGQESPECWSAEEHLVEVPTDAFGEIHFNEAVDRVCTSKFVRLSDRTEMKLVLDLMTKYWKLSKPQLVISLTGGGRSFKLNEKDKETFSRGVIKAAWTTDAWIITSGFNAGVPKIVGQAVQASHTWDWIKANKRSFGSSKLKCIGLAPWGYVDGSQQLLTRHGKGSYPAEYKVNPVVMKGRPVPLNPDHTHFILIDTGRKGEQAYGGEIVMRSMIEEALAAPQEDNGLGLPVVLVVLEGGVDTLLNVKNAVLRGIPTVVCDGSGRAADVIAFAHNRAEGESESRTLSDKNREVLRNKLQNFFNIDPNNENMNQLIEDVIVCIRDKKLITVFQMVDISENSGLDHAILIALLKAQATTSTYKLALALSWNRVDVAERKIFVDDENWTPGSLDPFIMQSLMHNQVDFLRLFLEKGVIMQDFLTVSRLRRLYNSISLQHSLRSYVAMVNNTKIGRPIFLCHISQVIKFLMGIHRNKLYVYDKPFSSDKMESVGLIALSSTLAGSLLTHQAQEEYLKSEFGWSVTSGSSQKLSMIELANPGLHFKKPFRELFLAAVLMGRMEMAKFFWERIEDAVCGGIVASTILKGISALCKDPDDILEAEKNARNFEQLAVNVMDECYRTDEILAERLIQCPNKHWGGKSILKMAAESDNKTFIAHTCAQSVVEKSWMGGMRASTLAVGLATLCPLFIFRIKFVDLQSPCKGKFSRSAKLRMFSNSPITKFGTFVLSYVAFLLMYSYVMLDTFGDSPSIPECVLFGWIFTTIIEEVRQSFIPGEHETIRQRLREWASNEWNVMDCISIVVATLAFILHWFAAALEWSKAFYALNCFFYYSRLLRLFSVSEKLGPKMVMIRKMVFEMVLFLCILLVFLLGYGVASNVLLYPHQDFGWESIKNTVYMPYFQIYGELFLDIIVNDGQSSCDPQEMTCPRQHLLQPIMLGAYLLLGNVLLLNLLIAIFSSIFDEVQTNSLEVWKFELYFLMVEFEDRPALPPPFIILEHAYLILRWVWRKICHKCCKKASPKVLYLNKKMKRALRAFEKECAANYRRKKNEEKYIQTPERLNQLDRRLKDLDRQTEKTKEDLQRRLQHIQQQLEDMANSNLELGRTESSSNDEQRRRAIAPIPEEAEASSVDAESLGQAATTAEARRYSGTRQLMMDLERKRSISAAPRQSAKQREKVLLCQLNQEMVQTAPSSLRLGLALLEEEDSAEGSDSDNKHRPRKRSTNAKVGARRLSKSEVRGSDRNLQRTSSL</sequence>
<evidence type="ECO:0000256" key="5">
    <source>
        <dbReference type="ARBA" id="ARBA00023065"/>
    </source>
</evidence>
<feature type="transmembrane region" description="Helical" evidence="9">
    <location>
        <begin position="886"/>
        <end position="905"/>
    </location>
</feature>
<feature type="domain" description="TRPM SLOG" evidence="11">
    <location>
        <begin position="206"/>
        <end position="488"/>
    </location>
</feature>
<keyword evidence="7" id="KW-0407">Ion channel</keyword>
<dbReference type="InterPro" id="IPR057366">
    <property type="entry name" value="TRPM-like"/>
</dbReference>
<dbReference type="Pfam" id="PF18139">
    <property type="entry name" value="LSDAT_euk"/>
    <property type="match status" value="1"/>
</dbReference>
<feature type="compositionally biased region" description="Acidic residues" evidence="8">
    <location>
        <begin position="58"/>
        <end position="69"/>
    </location>
</feature>
<evidence type="ECO:0000256" key="1">
    <source>
        <dbReference type="ARBA" id="ARBA00004141"/>
    </source>
</evidence>
<protein>
    <submittedName>
        <fullName evidence="14 15">Transient receptor potential cation channel trpm-like isoform X1</fullName>
    </submittedName>
</protein>
<comment type="subcellular location">
    <subcellularLocation>
        <location evidence="1">Membrane</location>
        <topology evidence="1">Multi-pass membrane protein</topology>
    </subcellularLocation>
</comment>
<proteinExistence type="predicted"/>
<feature type="region of interest" description="Disordered" evidence="8">
    <location>
        <begin position="58"/>
        <end position="84"/>
    </location>
</feature>
<evidence type="ECO:0000313" key="14">
    <source>
        <dbReference type="RefSeq" id="XP_022096576.1"/>
    </source>
</evidence>
<dbReference type="RefSeq" id="XP_022096576.1">
    <property type="nucleotide sequence ID" value="XM_022240884.1"/>
</dbReference>
<keyword evidence="2" id="KW-0813">Transport</keyword>
<feature type="domain" description="Ion transport" evidence="10">
    <location>
        <begin position="892"/>
        <end position="1128"/>
    </location>
</feature>
<dbReference type="GeneID" id="110982474"/>
<keyword evidence="13" id="KW-1185">Reference proteome</keyword>
<feature type="transmembrane region" description="Helical" evidence="9">
    <location>
        <begin position="1021"/>
        <end position="1043"/>
    </location>
</feature>
<dbReference type="PANTHER" id="PTHR13800:SF12">
    <property type="entry name" value="TRANSIENT RECEPTOR POTENTIAL CATION CHANNEL SUBFAMILY M MEMBER-LIKE 2"/>
    <property type="match status" value="1"/>
</dbReference>
<keyword evidence="5" id="KW-0406">Ion transport</keyword>
<keyword evidence="3 9" id="KW-0812">Transmembrane</keyword>
<evidence type="ECO:0000256" key="6">
    <source>
        <dbReference type="ARBA" id="ARBA00023136"/>
    </source>
</evidence>
<evidence type="ECO:0000256" key="7">
    <source>
        <dbReference type="ARBA" id="ARBA00023303"/>
    </source>
</evidence>
<organism evidence="13 15">
    <name type="scientific">Acanthaster planci</name>
    <name type="common">Crown-of-thorns starfish</name>
    <dbReference type="NCBI Taxonomy" id="133434"/>
    <lineage>
        <taxon>Eukaryota</taxon>
        <taxon>Metazoa</taxon>
        <taxon>Echinodermata</taxon>
        <taxon>Eleutherozoa</taxon>
        <taxon>Asterozoa</taxon>
        <taxon>Asteroidea</taxon>
        <taxon>Valvatacea</taxon>
        <taxon>Valvatida</taxon>
        <taxon>Acanthasteridae</taxon>
        <taxon>Acanthaster</taxon>
    </lineage>
</organism>
<dbReference type="Proteomes" id="UP000694845">
    <property type="component" value="Unplaced"/>
</dbReference>
<feature type="domain" description="TRPM-like" evidence="12">
    <location>
        <begin position="544"/>
        <end position="821"/>
    </location>
</feature>
<dbReference type="Pfam" id="PF25508">
    <property type="entry name" value="TRPM2"/>
    <property type="match status" value="1"/>
</dbReference>
<evidence type="ECO:0000259" key="11">
    <source>
        <dbReference type="Pfam" id="PF18139"/>
    </source>
</evidence>
<reference evidence="14 15" key="1">
    <citation type="submission" date="2025-04" db="UniProtKB">
        <authorList>
            <consortium name="RefSeq"/>
        </authorList>
    </citation>
    <scope>IDENTIFICATION</scope>
</reference>
<dbReference type="GO" id="GO:0099604">
    <property type="term" value="F:ligand-gated calcium channel activity"/>
    <property type="evidence" value="ECO:0007669"/>
    <property type="project" value="TreeGrafter"/>
</dbReference>
<evidence type="ECO:0000256" key="8">
    <source>
        <dbReference type="SAM" id="MobiDB-lite"/>
    </source>
</evidence>
<dbReference type="InterPro" id="IPR050927">
    <property type="entry name" value="TRPM"/>
</dbReference>
<evidence type="ECO:0000259" key="12">
    <source>
        <dbReference type="Pfam" id="PF25508"/>
    </source>
</evidence>
<evidence type="ECO:0000256" key="2">
    <source>
        <dbReference type="ARBA" id="ARBA00022448"/>
    </source>
</evidence>
<evidence type="ECO:0000313" key="16">
    <source>
        <dbReference type="RefSeq" id="XP_022096578.1"/>
    </source>
</evidence>
<feature type="compositionally biased region" description="Basic residues" evidence="8">
    <location>
        <begin position="1378"/>
        <end position="1394"/>
    </location>
</feature>
<dbReference type="InterPro" id="IPR005821">
    <property type="entry name" value="Ion_trans_dom"/>
</dbReference>
<dbReference type="OrthoDB" id="301415at2759"/>